<feature type="transmembrane region" description="Helical" evidence="4">
    <location>
        <begin position="6"/>
        <end position="30"/>
    </location>
</feature>
<organism evidence="7">
    <name type="scientific">Caenorhabditis remanei</name>
    <name type="common">Caenorhabditis vulgaris</name>
    <dbReference type="NCBI Taxonomy" id="31234"/>
    <lineage>
        <taxon>Eukaryota</taxon>
        <taxon>Metazoa</taxon>
        <taxon>Ecdysozoa</taxon>
        <taxon>Nematoda</taxon>
        <taxon>Chromadorea</taxon>
        <taxon>Rhabditida</taxon>
        <taxon>Rhabditina</taxon>
        <taxon>Rhabditomorpha</taxon>
        <taxon>Rhabditoidea</taxon>
        <taxon>Rhabditidae</taxon>
        <taxon>Peloderinae</taxon>
        <taxon>Caenorhabditis</taxon>
    </lineage>
</organism>
<dbReference type="FunCoup" id="E3LXA8">
    <property type="interactions" value="425"/>
</dbReference>
<gene>
    <name evidence="6" type="ORF">CRE_03821</name>
</gene>
<evidence type="ECO:0000256" key="4">
    <source>
        <dbReference type="SAM" id="Phobius"/>
    </source>
</evidence>
<evidence type="ECO:0000313" key="6">
    <source>
        <dbReference type="EMBL" id="EFO84930.1"/>
    </source>
</evidence>
<reference evidence="6" key="1">
    <citation type="submission" date="2007-07" db="EMBL/GenBank/DDBJ databases">
        <title>PCAP assembly of the Caenorhabditis remanei genome.</title>
        <authorList>
            <consortium name="The Caenorhabditis remanei Sequencing Consortium"/>
            <person name="Wilson R.K."/>
        </authorList>
    </citation>
    <scope>NUCLEOTIDE SEQUENCE [LARGE SCALE GENOMIC DNA]</scope>
    <source>
        <strain evidence="6">PB4641</strain>
    </source>
</reference>
<accession>E3LXA8</accession>
<feature type="domain" description="Nematode cuticle collagen N-terminal" evidence="5">
    <location>
        <begin position="10"/>
        <end position="52"/>
    </location>
</feature>
<keyword evidence="7" id="KW-1185">Reference proteome</keyword>
<dbReference type="AlphaFoldDB" id="E3LXA8"/>
<evidence type="ECO:0000256" key="2">
    <source>
        <dbReference type="ARBA" id="ARBA00022737"/>
    </source>
</evidence>
<protein>
    <recommendedName>
        <fullName evidence="5">Nematode cuticle collagen N-terminal domain-containing protein</fullName>
    </recommendedName>
</protein>
<keyword evidence="4" id="KW-0472">Membrane</keyword>
<comment type="subunit">
    <text evidence="1">Collagen polypeptide chains are complexed within the cuticle by disulfide bonds and other types of covalent cross-links.</text>
</comment>
<dbReference type="Proteomes" id="UP000008281">
    <property type="component" value="Unassembled WGS sequence"/>
</dbReference>
<keyword evidence="4" id="KW-1133">Transmembrane helix</keyword>
<evidence type="ECO:0000313" key="7">
    <source>
        <dbReference type="Proteomes" id="UP000008281"/>
    </source>
</evidence>
<keyword evidence="4" id="KW-0812">Transmembrane</keyword>
<dbReference type="InParanoid" id="E3LXA8"/>
<evidence type="ECO:0000259" key="5">
    <source>
        <dbReference type="Pfam" id="PF01484"/>
    </source>
</evidence>
<keyword evidence="3" id="KW-1015">Disulfide bond</keyword>
<dbReference type="Pfam" id="PF01484">
    <property type="entry name" value="Col_cuticle_N"/>
    <property type="match status" value="1"/>
</dbReference>
<evidence type="ECO:0000256" key="3">
    <source>
        <dbReference type="ARBA" id="ARBA00023157"/>
    </source>
</evidence>
<sequence>MGLIQLYSSFSLFFSILFLLVAFFVIYDIFDEINEFYEMIERDMKKFKFYSSAASRTIAGLDKQRNLFGGAVSF</sequence>
<keyword evidence="2" id="KW-0677">Repeat</keyword>
<proteinExistence type="predicted"/>
<dbReference type="GO" id="GO:0042302">
    <property type="term" value="F:structural constituent of cuticle"/>
    <property type="evidence" value="ECO:0007669"/>
    <property type="project" value="InterPro"/>
</dbReference>
<name>E3LXA8_CAERE</name>
<dbReference type="InterPro" id="IPR002486">
    <property type="entry name" value="Col_cuticle_N"/>
</dbReference>
<evidence type="ECO:0000256" key="1">
    <source>
        <dbReference type="ARBA" id="ARBA00011518"/>
    </source>
</evidence>
<dbReference type="EMBL" id="DS268418">
    <property type="protein sequence ID" value="EFO84930.1"/>
    <property type="molecule type" value="Genomic_DNA"/>
</dbReference>
<dbReference type="HOGENOM" id="CLU_2690174_0_0_1"/>
<dbReference type="OrthoDB" id="5863635at2759"/>